<evidence type="ECO:0000313" key="2">
    <source>
        <dbReference type="Proteomes" id="UP000225215"/>
    </source>
</evidence>
<name>A0A219YC97_9CAUD</name>
<evidence type="ECO:0000313" key="1">
    <source>
        <dbReference type="EMBL" id="APU01575.1"/>
    </source>
</evidence>
<dbReference type="Proteomes" id="UP000225215">
    <property type="component" value="Segment"/>
</dbReference>
<accession>A0A219YC97</accession>
<organism evidence="1 2">
    <name type="scientific">Aeromonas phage 65.2</name>
    <dbReference type="NCBI Taxonomy" id="1932896"/>
    <lineage>
        <taxon>Viruses</taxon>
        <taxon>Duplodnaviria</taxon>
        <taxon>Heunggongvirae</taxon>
        <taxon>Uroviricota</taxon>
        <taxon>Caudoviricetes</taxon>
        <taxon>Pantevenvirales</taxon>
        <taxon>Straboviridae</taxon>
        <taxon>Emmerichvirinae</taxon>
        <taxon>Ishigurovirus</taxon>
        <taxon>Ishigurovirus osborne</taxon>
    </lineage>
</organism>
<dbReference type="EMBL" id="KY290955">
    <property type="protein sequence ID" value="APU01575.1"/>
    <property type="molecule type" value="Genomic_DNA"/>
</dbReference>
<reference evidence="1 2" key="1">
    <citation type="journal article" date="2017" name="Sci. Rep.">
        <title>Characterization and diversity of phages infecting Aeromonas salmonicida subsp. salmonicida.</title>
        <authorList>
            <person name="Vincent A.T."/>
            <person name="Paquet V.E."/>
            <person name="Bernatchez A."/>
            <person name="Tremblay D.M."/>
            <person name="Moineau S."/>
            <person name="Charette S.J."/>
        </authorList>
    </citation>
    <scope>NUCLEOTIDE SEQUENCE [LARGE SCALE GENOMIC DNA]</scope>
</reference>
<proteinExistence type="predicted"/>
<protein>
    <submittedName>
        <fullName evidence="1">Uncharacterized protein</fullName>
    </submittedName>
</protein>
<sequence length="119" mass="13696">MVDKVKVEKNAHLVDKWVLTESICVGGIVAGRPRLVTKVSNDRVYISRRLPTARDSDKIGELEEDSYVSFKKIQYVFDSEEKANEAAAQCKTLWEDWFHKQRADMTHESIRILKELSIG</sequence>